<dbReference type="NCBIfam" id="NF009214">
    <property type="entry name" value="PRK12563.1"/>
    <property type="match status" value="1"/>
</dbReference>
<evidence type="ECO:0000256" key="5">
    <source>
        <dbReference type="ARBA" id="ARBA00022695"/>
    </source>
</evidence>
<sequence length="311" mass="35250">MTANNSHPVAASQTHQLDLLDALEAEAIHIIREVAAEFERPALLFSGGKDSVVMLHLAKKAFWPAAVPFPLLHVDTGHNFPEVIDYRDVTVEKIGARLEVAKVQDYIDDGRLAERSDGTRNPLQTQPLLDAIAEHKFDAVFGGGRRDEEKARAKERVLSLRDEFGQWDPRNQRPELWNLYNGRHRPGEHVRAFPLSNWTELDVWRYIERESIDLPSLYYAHYRDVVERDGMLLAVGEFITPRDGETVTNRLVRYRTVGDMSCTGAVESDAKDVAAVIAEIQATRITERGATRADDRISEAAMEDRKKEGYF</sequence>
<evidence type="ECO:0000256" key="6">
    <source>
        <dbReference type="ARBA" id="ARBA00022741"/>
    </source>
</evidence>
<comment type="caution">
    <text evidence="11">The sequence shown here is derived from an EMBL/GenBank/DDBJ whole genome shotgun (WGS) entry which is preliminary data.</text>
</comment>
<comment type="similarity">
    <text evidence="1">Belongs to the PAPS reductase family. CysD subfamily.</text>
</comment>
<dbReference type="InterPro" id="IPR011784">
    <property type="entry name" value="SO4_adenylTrfase_ssu"/>
</dbReference>
<keyword evidence="6" id="KW-0547">Nucleotide-binding</keyword>
<keyword evidence="5 11" id="KW-0548">Nucleotidyltransferase</keyword>
<dbReference type="NCBIfam" id="NF003587">
    <property type="entry name" value="PRK05253.1"/>
    <property type="match status" value="1"/>
</dbReference>
<protein>
    <recommendedName>
        <fullName evidence="3">Sulfate adenylyltransferase subunit 2</fullName>
        <ecNumber evidence="2">2.7.7.4</ecNumber>
    </recommendedName>
    <alternativeName>
        <fullName evidence="8">ATP-sulfurylase small subunit</fullName>
    </alternativeName>
    <alternativeName>
        <fullName evidence="9">Sulfate adenylate transferase</fullName>
    </alternativeName>
</protein>
<reference evidence="12" key="1">
    <citation type="journal article" date="2019" name="Int. J. Syst. Evol. Microbiol.">
        <title>The Global Catalogue of Microorganisms (GCM) 10K type strain sequencing project: providing services to taxonomists for standard genome sequencing and annotation.</title>
        <authorList>
            <consortium name="The Broad Institute Genomics Platform"/>
            <consortium name="The Broad Institute Genome Sequencing Center for Infectious Disease"/>
            <person name="Wu L."/>
            <person name="Ma J."/>
        </authorList>
    </citation>
    <scope>NUCLEOTIDE SEQUENCE [LARGE SCALE GENOMIC DNA]</scope>
    <source>
        <strain evidence="12">KCTC 33576</strain>
    </source>
</reference>
<dbReference type="InterPro" id="IPR050128">
    <property type="entry name" value="Sulfate_adenylyltrnsfr_sub2"/>
</dbReference>
<dbReference type="InterPro" id="IPR014729">
    <property type="entry name" value="Rossmann-like_a/b/a_fold"/>
</dbReference>
<evidence type="ECO:0000259" key="10">
    <source>
        <dbReference type="Pfam" id="PF01507"/>
    </source>
</evidence>
<organism evidence="11 12">
    <name type="scientific">Populibacterium corticicola</name>
    <dbReference type="NCBI Taxonomy" id="1812826"/>
    <lineage>
        <taxon>Bacteria</taxon>
        <taxon>Bacillati</taxon>
        <taxon>Actinomycetota</taxon>
        <taxon>Actinomycetes</taxon>
        <taxon>Micrococcales</taxon>
        <taxon>Jonesiaceae</taxon>
        <taxon>Populibacterium</taxon>
    </lineage>
</organism>
<evidence type="ECO:0000256" key="3">
    <source>
        <dbReference type="ARBA" id="ARBA00022004"/>
    </source>
</evidence>
<dbReference type="NCBIfam" id="TIGR02039">
    <property type="entry name" value="CysD"/>
    <property type="match status" value="1"/>
</dbReference>
<evidence type="ECO:0000256" key="9">
    <source>
        <dbReference type="ARBA" id="ARBA00031812"/>
    </source>
</evidence>
<dbReference type="PANTHER" id="PTHR43196:SF1">
    <property type="entry name" value="SULFATE ADENYLYLTRANSFERASE SUBUNIT 2"/>
    <property type="match status" value="1"/>
</dbReference>
<evidence type="ECO:0000256" key="7">
    <source>
        <dbReference type="ARBA" id="ARBA00022840"/>
    </source>
</evidence>
<dbReference type="EC" id="2.7.7.4" evidence="2"/>
<dbReference type="PANTHER" id="PTHR43196">
    <property type="entry name" value="SULFATE ADENYLYLTRANSFERASE SUBUNIT 2"/>
    <property type="match status" value="1"/>
</dbReference>
<dbReference type="RefSeq" id="WP_377467439.1">
    <property type="nucleotide sequence ID" value="NZ_JBHUOP010000005.1"/>
</dbReference>
<keyword evidence="12" id="KW-1185">Reference proteome</keyword>
<evidence type="ECO:0000256" key="2">
    <source>
        <dbReference type="ARBA" id="ARBA00012391"/>
    </source>
</evidence>
<evidence type="ECO:0000256" key="8">
    <source>
        <dbReference type="ARBA" id="ARBA00030256"/>
    </source>
</evidence>
<dbReference type="PIRSF" id="PIRSF002936">
    <property type="entry name" value="CysDAde_trans"/>
    <property type="match status" value="1"/>
</dbReference>
<dbReference type="GO" id="GO:0004781">
    <property type="term" value="F:sulfate adenylyltransferase (ATP) activity"/>
    <property type="evidence" value="ECO:0007669"/>
    <property type="project" value="UniProtKB-EC"/>
</dbReference>
<accession>A0ABW5XI90</accession>
<dbReference type="SUPFAM" id="SSF52402">
    <property type="entry name" value="Adenine nucleotide alpha hydrolases-like"/>
    <property type="match status" value="1"/>
</dbReference>
<keyword evidence="7" id="KW-0067">ATP-binding</keyword>
<feature type="domain" description="Phosphoadenosine phosphosulphate reductase" evidence="10">
    <location>
        <begin position="41"/>
        <end position="264"/>
    </location>
</feature>
<dbReference type="Proteomes" id="UP001597391">
    <property type="component" value="Unassembled WGS sequence"/>
</dbReference>
<name>A0ABW5XI90_9MICO</name>
<evidence type="ECO:0000313" key="11">
    <source>
        <dbReference type="EMBL" id="MFD2841448.1"/>
    </source>
</evidence>
<keyword evidence="4 11" id="KW-0808">Transferase</keyword>
<gene>
    <name evidence="11" type="primary">cysD</name>
    <name evidence="11" type="ORF">ACFSYH_12855</name>
</gene>
<evidence type="ECO:0000313" key="12">
    <source>
        <dbReference type="Proteomes" id="UP001597391"/>
    </source>
</evidence>
<evidence type="ECO:0000256" key="1">
    <source>
        <dbReference type="ARBA" id="ARBA00008885"/>
    </source>
</evidence>
<proteinExistence type="inferred from homology"/>
<dbReference type="Gene3D" id="3.40.50.620">
    <property type="entry name" value="HUPs"/>
    <property type="match status" value="1"/>
</dbReference>
<evidence type="ECO:0000256" key="4">
    <source>
        <dbReference type="ARBA" id="ARBA00022679"/>
    </source>
</evidence>
<dbReference type="Pfam" id="PF01507">
    <property type="entry name" value="PAPS_reduct"/>
    <property type="match status" value="1"/>
</dbReference>
<dbReference type="InterPro" id="IPR002500">
    <property type="entry name" value="PAPS_reduct_dom"/>
</dbReference>
<dbReference type="EMBL" id="JBHUOP010000005">
    <property type="protein sequence ID" value="MFD2841448.1"/>
    <property type="molecule type" value="Genomic_DNA"/>
</dbReference>